<gene>
    <name evidence="1" type="ORF">GCM10010191_45290</name>
</gene>
<sequence>MPLRATLIVILVVLVALPAAVYIKTLVSPRRLRHEIEIDAAPDRVWAVLADLRAYPEWNPFIISSEGEVRKGGKLTNKLSNKGGTMTFSPTVRVAEPGRELRWLGRFGVPGVVDGEHYFTLEPIGDGTRTRLVQGETFTGVLVPFAGKALDVQDGFAAMNAALKARVEKMGR</sequence>
<dbReference type="PANTHER" id="PTHR36166">
    <property type="entry name" value="CHROMOSOME 9, WHOLE GENOME SHOTGUN SEQUENCE"/>
    <property type="match status" value="1"/>
</dbReference>
<dbReference type="CDD" id="cd07822">
    <property type="entry name" value="SRPBCC_4"/>
    <property type="match status" value="1"/>
</dbReference>
<dbReference type="Proteomes" id="UP001501231">
    <property type="component" value="Unassembled WGS sequence"/>
</dbReference>
<dbReference type="EMBL" id="BAAARW010000016">
    <property type="protein sequence ID" value="GAA2427313.1"/>
    <property type="molecule type" value="Genomic_DNA"/>
</dbReference>
<dbReference type="Pfam" id="PF10604">
    <property type="entry name" value="Polyketide_cyc2"/>
    <property type="match status" value="1"/>
</dbReference>
<reference evidence="2" key="1">
    <citation type="journal article" date="2019" name="Int. J. Syst. Evol. Microbiol.">
        <title>The Global Catalogue of Microorganisms (GCM) 10K type strain sequencing project: providing services to taxonomists for standard genome sequencing and annotation.</title>
        <authorList>
            <consortium name="The Broad Institute Genomics Platform"/>
            <consortium name="The Broad Institute Genome Sequencing Center for Infectious Disease"/>
            <person name="Wu L."/>
            <person name="Ma J."/>
        </authorList>
    </citation>
    <scope>NUCLEOTIDE SEQUENCE [LARGE SCALE GENOMIC DNA]</scope>
    <source>
        <strain evidence="2">JCM 3325</strain>
    </source>
</reference>
<dbReference type="RefSeq" id="WP_344591389.1">
    <property type="nucleotide sequence ID" value="NZ_BAAARW010000016.1"/>
</dbReference>
<dbReference type="Gene3D" id="3.30.530.20">
    <property type="match status" value="1"/>
</dbReference>
<dbReference type="InterPro" id="IPR023393">
    <property type="entry name" value="START-like_dom_sf"/>
</dbReference>
<protein>
    <submittedName>
        <fullName evidence="1">SRPBCC domain-containing protein</fullName>
    </submittedName>
</protein>
<organism evidence="1 2">
    <name type="scientific">Actinomadura vinacea</name>
    <dbReference type="NCBI Taxonomy" id="115336"/>
    <lineage>
        <taxon>Bacteria</taxon>
        <taxon>Bacillati</taxon>
        <taxon>Actinomycetota</taxon>
        <taxon>Actinomycetes</taxon>
        <taxon>Streptosporangiales</taxon>
        <taxon>Thermomonosporaceae</taxon>
        <taxon>Actinomadura</taxon>
    </lineage>
</organism>
<dbReference type="InterPro" id="IPR019587">
    <property type="entry name" value="Polyketide_cyclase/dehydratase"/>
</dbReference>
<keyword evidence="2" id="KW-1185">Reference proteome</keyword>
<dbReference type="PANTHER" id="PTHR36166:SF1">
    <property type="entry name" value="SRPBCC DOMAIN-CONTAINING PROTEIN"/>
    <property type="match status" value="1"/>
</dbReference>
<evidence type="ECO:0000313" key="1">
    <source>
        <dbReference type="EMBL" id="GAA2427313.1"/>
    </source>
</evidence>
<proteinExistence type="predicted"/>
<name>A0ABP5WH89_9ACTN</name>
<accession>A0ABP5WH89</accession>
<dbReference type="SUPFAM" id="SSF55961">
    <property type="entry name" value="Bet v1-like"/>
    <property type="match status" value="1"/>
</dbReference>
<comment type="caution">
    <text evidence="1">The sequence shown here is derived from an EMBL/GenBank/DDBJ whole genome shotgun (WGS) entry which is preliminary data.</text>
</comment>
<evidence type="ECO:0000313" key="2">
    <source>
        <dbReference type="Proteomes" id="UP001501231"/>
    </source>
</evidence>